<feature type="domain" description="Peptidase M14" evidence="9">
    <location>
        <begin position="12"/>
        <end position="368"/>
    </location>
</feature>
<keyword evidence="3" id="KW-0645">Protease</keyword>
<dbReference type="PROSITE" id="PS52035">
    <property type="entry name" value="PEPTIDASE_M14"/>
    <property type="match status" value="1"/>
</dbReference>
<dbReference type="GO" id="GO:0004181">
    <property type="term" value="F:metallocarboxypeptidase activity"/>
    <property type="evidence" value="ECO:0007669"/>
    <property type="project" value="InterPro"/>
</dbReference>
<dbReference type="SUPFAM" id="SSF53187">
    <property type="entry name" value="Zn-dependent exopeptidases"/>
    <property type="match status" value="1"/>
</dbReference>
<evidence type="ECO:0000313" key="11">
    <source>
        <dbReference type="Proteomes" id="UP000245474"/>
    </source>
</evidence>
<dbReference type="GO" id="GO:0005615">
    <property type="term" value="C:extracellular space"/>
    <property type="evidence" value="ECO:0007669"/>
    <property type="project" value="TreeGrafter"/>
</dbReference>
<proteinExistence type="inferred from homology"/>
<evidence type="ECO:0000259" key="9">
    <source>
        <dbReference type="PROSITE" id="PS52035"/>
    </source>
</evidence>
<feature type="region of interest" description="Disordered" evidence="8">
    <location>
        <begin position="487"/>
        <end position="516"/>
    </location>
</feature>
<dbReference type="GO" id="GO:0006508">
    <property type="term" value="P:proteolysis"/>
    <property type="evidence" value="ECO:0007669"/>
    <property type="project" value="UniProtKB-KW"/>
</dbReference>
<dbReference type="RefSeq" id="WP_109676779.1">
    <property type="nucleotide sequence ID" value="NZ_CP086615.1"/>
</dbReference>
<sequence>MSRRRQRPFRHDYLDFDTLTRQLRRWAEAHPEHVGLQSLGESPEGRPLWLLTVGPADGTPRPAVWVDGNMHAGEVSGSSVALTVAEAAIALHTGGAGLPDLPAPVIEAARGVTFHILPRLSPDGAETVLQTGRYVRSVPRDHRRHASRPRWLARDIDGDGMALSMRIEDPAGDYVESSAVPGLMRLREVDDAGPFYRLYPEGVIEPFDGHTLPAPDFLGDNHPDLNRNFPWQWAPEERQSGAGPYPLSEPESRAVAAFAEEHPEIFAWLNLHTFGGVFIRPPGDQPDTAMDRGDLAVYRQLEQWAEQLTGYPTVSGHEEFTYEPGKPLCGDLTDYAYHQRGCLAVVCELWDLFRQLGIERRRPFVDHYTHLETADIEALGRWDRRHNRRRILQPWRPARHPQLGAVEVGGWDPRVGVSNPPYERLPTLCDAVAGLWVRIAALAPRLVLDEPVVTPLGQGVSRVTVMLRNEGYLSTAGLPSARRLRWNHPPEASLSGESAGAVPPGETTRRLPHLPGWGRGRFAPTSSLFQPFSPGNRHEQEISWVVEGTGPLTIRVESPRAGRVERDVTLG</sequence>
<organism evidence="10 11">
    <name type="scientific">Sediminicurvatus halobius</name>
    <dbReference type="NCBI Taxonomy" id="2182432"/>
    <lineage>
        <taxon>Bacteria</taxon>
        <taxon>Pseudomonadati</taxon>
        <taxon>Pseudomonadota</taxon>
        <taxon>Gammaproteobacteria</taxon>
        <taxon>Chromatiales</taxon>
        <taxon>Ectothiorhodospiraceae</taxon>
        <taxon>Sediminicurvatus</taxon>
    </lineage>
</organism>
<keyword evidence="4" id="KW-0378">Hydrolase</keyword>
<dbReference type="GO" id="GO:0008270">
    <property type="term" value="F:zinc ion binding"/>
    <property type="evidence" value="ECO:0007669"/>
    <property type="project" value="InterPro"/>
</dbReference>
<evidence type="ECO:0000256" key="3">
    <source>
        <dbReference type="ARBA" id="ARBA00022670"/>
    </source>
</evidence>
<feature type="active site" description="Proton donor/acceptor" evidence="7">
    <location>
        <position position="348"/>
    </location>
</feature>
<dbReference type="PROSITE" id="PS50007">
    <property type="entry name" value="PIPLC_X_DOMAIN"/>
    <property type="match status" value="1"/>
</dbReference>
<evidence type="ECO:0000256" key="2">
    <source>
        <dbReference type="ARBA" id="ARBA00005988"/>
    </source>
</evidence>
<dbReference type="PRINTS" id="PR00765">
    <property type="entry name" value="CRBOXYPTASEA"/>
</dbReference>
<protein>
    <submittedName>
        <fullName evidence="10">Peptidase M14</fullName>
    </submittedName>
</protein>
<reference evidence="10 11" key="1">
    <citation type="submission" date="2018-05" db="EMBL/GenBank/DDBJ databases">
        <title>Spiribacter halobius sp. nov., a moderately halophilic bacterium isolated from marine solar saltern.</title>
        <authorList>
            <person name="Zheng W.-S."/>
            <person name="Lu D.-C."/>
            <person name="Du Z.-J."/>
        </authorList>
    </citation>
    <scope>NUCLEOTIDE SEQUENCE [LARGE SCALE GENOMIC DNA]</scope>
    <source>
        <strain evidence="10 11">E85</strain>
    </source>
</reference>
<evidence type="ECO:0000256" key="6">
    <source>
        <dbReference type="ARBA" id="ARBA00023049"/>
    </source>
</evidence>
<name>A0A2U2N620_9GAMM</name>
<dbReference type="AlphaFoldDB" id="A0A2U2N620"/>
<comment type="similarity">
    <text evidence="2 7">Belongs to the peptidase M14 family.</text>
</comment>
<dbReference type="PANTHER" id="PTHR11705:SF143">
    <property type="entry name" value="SLL0236 PROTEIN"/>
    <property type="match status" value="1"/>
</dbReference>
<gene>
    <name evidence="10" type="ORF">DEM34_04725</name>
</gene>
<keyword evidence="11" id="KW-1185">Reference proteome</keyword>
<dbReference type="Gene3D" id="3.40.630.10">
    <property type="entry name" value="Zn peptidases"/>
    <property type="match status" value="1"/>
</dbReference>
<accession>A0A2U2N620</accession>
<evidence type="ECO:0000256" key="7">
    <source>
        <dbReference type="PROSITE-ProRule" id="PRU01379"/>
    </source>
</evidence>
<dbReference type="CDD" id="cd06905">
    <property type="entry name" value="M14-like"/>
    <property type="match status" value="1"/>
</dbReference>
<keyword evidence="5" id="KW-0862">Zinc</keyword>
<dbReference type="PANTHER" id="PTHR11705">
    <property type="entry name" value="PROTEASE FAMILY M14 CARBOXYPEPTIDASE A,B"/>
    <property type="match status" value="1"/>
</dbReference>
<keyword evidence="6" id="KW-0482">Metalloprotease</keyword>
<dbReference type="OrthoDB" id="5294005at2"/>
<evidence type="ECO:0000256" key="5">
    <source>
        <dbReference type="ARBA" id="ARBA00022833"/>
    </source>
</evidence>
<evidence type="ECO:0000256" key="1">
    <source>
        <dbReference type="ARBA" id="ARBA00001947"/>
    </source>
</evidence>
<dbReference type="SMART" id="SM00631">
    <property type="entry name" value="Zn_pept"/>
    <property type="match status" value="1"/>
</dbReference>
<evidence type="ECO:0000256" key="4">
    <source>
        <dbReference type="ARBA" id="ARBA00022801"/>
    </source>
</evidence>
<evidence type="ECO:0000256" key="8">
    <source>
        <dbReference type="SAM" id="MobiDB-lite"/>
    </source>
</evidence>
<comment type="caution">
    <text evidence="10">The sequence shown here is derived from an EMBL/GenBank/DDBJ whole genome shotgun (WGS) entry which is preliminary data.</text>
</comment>
<dbReference type="InterPro" id="IPR000834">
    <property type="entry name" value="Peptidase_M14"/>
</dbReference>
<comment type="cofactor">
    <cofactor evidence="1">
        <name>Zn(2+)</name>
        <dbReference type="ChEBI" id="CHEBI:29105"/>
    </cofactor>
</comment>
<dbReference type="Proteomes" id="UP000245474">
    <property type="component" value="Unassembled WGS sequence"/>
</dbReference>
<dbReference type="EMBL" id="QFFI01000005">
    <property type="protein sequence ID" value="PWG64636.1"/>
    <property type="molecule type" value="Genomic_DNA"/>
</dbReference>
<dbReference type="Pfam" id="PF00246">
    <property type="entry name" value="Peptidase_M14"/>
    <property type="match status" value="2"/>
</dbReference>
<evidence type="ECO:0000313" key="10">
    <source>
        <dbReference type="EMBL" id="PWG64636.1"/>
    </source>
</evidence>